<protein>
    <submittedName>
        <fullName evidence="1">Uncharacterized protein</fullName>
    </submittedName>
</protein>
<dbReference type="KEGG" id="ndv:NDEV_1495"/>
<dbReference type="EMBL" id="LN890280">
    <property type="protein sequence ID" value="CUR52260.1"/>
    <property type="molecule type" value="Genomic_DNA"/>
</dbReference>
<keyword evidence="2" id="KW-1185">Reference proteome</keyword>
<proteinExistence type="predicted"/>
<reference evidence="2" key="1">
    <citation type="submission" date="2015-10" db="EMBL/GenBank/DDBJ databases">
        <authorList>
            <person name="Lehtovirta-Morley L.E."/>
            <person name="Vieille C."/>
        </authorList>
    </citation>
    <scope>NUCLEOTIDE SEQUENCE [LARGE SCALE GENOMIC DNA]</scope>
</reference>
<dbReference type="InterPro" id="IPR011990">
    <property type="entry name" value="TPR-like_helical_dom_sf"/>
</dbReference>
<accession>A0A128A4J6</accession>
<sequence>MKKLETWMDRITNESNLWLNAIKMEDEGDYLKAFVFYLKDSTECIKQNSFVRAALSCSCAADCLAMGGNLAGARQLYLQTGILYENNAVHVIGNSVREALWSYQEAYEFFNLACENNKAQHIYEKYVSLSRKINPFFGEKEAMESLRIRKADVEPQSGIHTSNMQVSADVDNAIKNFLNDISVTSDDKSNPHIIERIFNKISEAKA</sequence>
<evidence type="ECO:0000313" key="1">
    <source>
        <dbReference type="EMBL" id="CUR52260.1"/>
    </source>
</evidence>
<organism evidence="1 2">
    <name type="scientific">Nitrosotalea devaniterrae</name>
    <dbReference type="NCBI Taxonomy" id="1078905"/>
    <lineage>
        <taxon>Archaea</taxon>
        <taxon>Nitrososphaerota</taxon>
        <taxon>Nitrososphaeria</taxon>
        <taxon>Nitrosotaleales</taxon>
        <taxon>Nitrosotaleaceae</taxon>
        <taxon>Nitrosotalea</taxon>
    </lineage>
</organism>
<name>A0A128A4J6_9ARCH</name>
<gene>
    <name evidence="1" type="ORF">NDEV_1495</name>
</gene>
<dbReference type="SUPFAM" id="SSF48452">
    <property type="entry name" value="TPR-like"/>
    <property type="match status" value="1"/>
</dbReference>
<evidence type="ECO:0000313" key="2">
    <source>
        <dbReference type="Proteomes" id="UP000196239"/>
    </source>
</evidence>
<dbReference type="AlphaFoldDB" id="A0A128A4J6"/>
<dbReference type="Proteomes" id="UP000196239">
    <property type="component" value="Chromosome 1"/>
</dbReference>